<feature type="domain" description="Sushi" evidence="15">
    <location>
        <begin position="217"/>
        <end position="276"/>
    </location>
</feature>
<dbReference type="SMART" id="SM00032">
    <property type="entry name" value="CCP"/>
    <property type="match status" value="4"/>
</dbReference>
<dbReference type="Proteomes" id="UP001652624">
    <property type="component" value="Chromosome 19"/>
</dbReference>
<sequence length="344" mass="36901">MAAAALRALRALPVLLALLLPRHAEACGDLPKSETMRLSGDAQPAYAPGDRVSFVCRPGFKPVSGLPTHIVCQDDNTWTPLQEACTRKSCPQIEDPVNGRVAYRDRSRLFGSQAHFTCNEGFSLSGQNTLFCELSENHVKWSADPPQCKKVTCEAPPAIANGRYSRSGEDTFEYGDVVTYSCDPPNGTDPYSLVGESQLLCSGEGRWSSGPPECKVVRCPYPVVENGRPTTPIEKKNYYQASVEFECLDGFYLSGQSRASCGADSTWLPGLPTCTKGAPGPTEKPQAPTSPPQLGAGFIVLIVLAAVAMTAVVGILVYKYLQKSQKGETAASAKYSPTAEEPSP</sequence>
<dbReference type="Pfam" id="PF00084">
    <property type="entry name" value="Sushi"/>
    <property type="match status" value="4"/>
</dbReference>
<dbReference type="InterPro" id="IPR017341">
    <property type="entry name" value="CD46"/>
</dbReference>
<dbReference type="Gene3D" id="2.10.70.10">
    <property type="entry name" value="Complement Module, domain 1"/>
    <property type="match status" value="4"/>
</dbReference>
<evidence type="ECO:0000256" key="5">
    <source>
        <dbReference type="ARBA" id="ARBA00022737"/>
    </source>
</evidence>
<dbReference type="PIRSF" id="PIRSF037971">
    <property type="entry name" value="TLX_CD46"/>
    <property type="match status" value="1"/>
</dbReference>
<evidence type="ECO:0000256" key="11">
    <source>
        <dbReference type="PIRNR" id="PIRNR037971"/>
    </source>
</evidence>
<feature type="domain" description="Sushi" evidence="15">
    <location>
        <begin position="25"/>
        <end position="87"/>
    </location>
</feature>
<name>A0ABM3WCQ0_ERIEU</name>
<feature type="domain" description="Sushi" evidence="15">
    <location>
        <begin position="151"/>
        <end position="216"/>
    </location>
</feature>
<evidence type="ECO:0000256" key="7">
    <source>
        <dbReference type="ARBA" id="ARBA00023157"/>
    </source>
</evidence>
<feature type="transmembrane region" description="Helical" evidence="13">
    <location>
        <begin position="294"/>
        <end position="318"/>
    </location>
</feature>
<dbReference type="PANTHER" id="PTHR19325">
    <property type="entry name" value="COMPLEMENT COMPONENT-RELATED SUSHI DOMAIN-CONTAINING"/>
    <property type="match status" value="1"/>
</dbReference>
<accession>A0ABM3WCQ0</accession>
<dbReference type="RefSeq" id="XP_060034351.1">
    <property type="nucleotide sequence ID" value="XM_060178368.1"/>
</dbReference>
<gene>
    <name evidence="17" type="primary">LOC132534582</name>
</gene>
<keyword evidence="4 14" id="KW-0732">Signal</keyword>
<dbReference type="PANTHER" id="PTHR19325:SF521">
    <property type="entry name" value="MEMBRANE COFACTOR PROTEIN"/>
    <property type="match status" value="1"/>
</dbReference>
<feature type="domain" description="Sushi" evidence="15">
    <location>
        <begin position="88"/>
        <end position="150"/>
    </location>
</feature>
<evidence type="ECO:0000256" key="8">
    <source>
        <dbReference type="ARBA" id="ARBA00023180"/>
    </source>
</evidence>
<evidence type="ECO:0000256" key="12">
    <source>
        <dbReference type="PROSITE-ProRule" id="PRU00302"/>
    </source>
</evidence>
<keyword evidence="8" id="KW-0325">Glycoprotein</keyword>
<proteinExistence type="predicted"/>
<feature type="signal peptide" evidence="14">
    <location>
        <begin position="1"/>
        <end position="26"/>
    </location>
</feature>
<organism evidence="16 17">
    <name type="scientific">Erinaceus europaeus</name>
    <name type="common">Western European hedgehog</name>
    <dbReference type="NCBI Taxonomy" id="9365"/>
    <lineage>
        <taxon>Eukaryota</taxon>
        <taxon>Metazoa</taxon>
        <taxon>Chordata</taxon>
        <taxon>Craniata</taxon>
        <taxon>Vertebrata</taxon>
        <taxon>Euteleostomi</taxon>
        <taxon>Mammalia</taxon>
        <taxon>Eutheria</taxon>
        <taxon>Laurasiatheria</taxon>
        <taxon>Eulipotyphla</taxon>
        <taxon>Erinaceidae</taxon>
        <taxon>Erinaceinae</taxon>
        <taxon>Erinaceus</taxon>
    </lineage>
</organism>
<dbReference type="InterPro" id="IPR050350">
    <property type="entry name" value="Compl-Cell_Adhes-Reg"/>
</dbReference>
<evidence type="ECO:0000256" key="10">
    <source>
        <dbReference type="ARBA" id="ARBA00047055"/>
    </source>
</evidence>
<comment type="caution">
    <text evidence="12">Lacks conserved residue(s) required for the propagation of feature annotation.</text>
</comment>
<evidence type="ECO:0000256" key="13">
    <source>
        <dbReference type="SAM" id="Phobius"/>
    </source>
</evidence>
<evidence type="ECO:0000256" key="2">
    <source>
        <dbReference type="ARBA" id="ARBA00017517"/>
    </source>
</evidence>
<dbReference type="PROSITE" id="PS50923">
    <property type="entry name" value="SUSHI"/>
    <property type="match status" value="4"/>
</dbReference>
<dbReference type="GeneID" id="132534582"/>
<keyword evidence="16" id="KW-1185">Reference proteome</keyword>
<evidence type="ECO:0000256" key="9">
    <source>
        <dbReference type="ARBA" id="ARBA00023279"/>
    </source>
</evidence>
<evidence type="ECO:0000256" key="3">
    <source>
        <dbReference type="ARBA" id="ARBA00022659"/>
    </source>
</evidence>
<dbReference type="InterPro" id="IPR035976">
    <property type="entry name" value="Sushi/SCR/CCP_sf"/>
</dbReference>
<dbReference type="SUPFAM" id="SSF57535">
    <property type="entry name" value="Complement control module/SCR domain"/>
    <property type="match status" value="4"/>
</dbReference>
<comment type="subunit">
    <text evidence="10">Interacts with C3b. Interacts with C4b. Interacts with moesin/MSN.</text>
</comment>
<keyword evidence="13" id="KW-1133">Transmembrane helix</keyword>
<comment type="function">
    <text evidence="11">Acts as a cofactor for complement factor I, a serine protease which protects autologous cells against complement-mediated injury by cleaving C3b and C4b deposited on host tissue. May be involved in the fusion of the spermatozoa with the oocyte during fertilization.</text>
</comment>
<keyword evidence="3 12" id="KW-0768">Sushi</keyword>
<evidence type="ECO:0000313" key="17">
    <source>
        <dbReference type="RefSeq" id="XP_060034351.1"/>
    </source>
</evidence>
<keyword evidence="6 11" id="KW-0472">Membrane</keyword>
<keyword evidence="9 11" id="KW-0278">Fertilization</keyword>
<keyword evidence="7 12" id="KW-1015">Disulfide bond</keyword>
<feature type="chain" id="PRO_5045113969" description="Membrane cofactor protein" evidence="14">
    <location>
        <begin position="27"/>
        <end position="344"/>
    </location>
</feature>
<reference evidence="17" key="1">
    <citation type="submission" date="2025-08" db="UniProtKB">
        <authorList>
            <consortium name="RefSeq"/>
        </authorList>
    </citation>
    <scope>IDENTIFICATION</scope>
</reference>
<protein>
    <recommendedName>
        <fullName evidence="2 11">Membrane cofactor protein</fullName>
    </recommendedName>
</protein>
<evidence type="ECO:0000259" key="15">
    <source>
        <dbReference type="PROSITE" id="PS50923"/>
    </source>
</evidence>
<dbReference type="CDD" id="cd00033">
    <property type="entry name" value="CCP"/>
    <property type="match status" value="4"/>
</dbReference>
<dbReference type="InterPro" id="IPR000436">
    <property type="entry name" value="Sushi_SCR_CCP_dom"/>
</dbReference>
<evidence type="ECO:0000256" key="14">
    <source>
        <dbReference type="SAM" id="SignalP"/>
    </source>
</evidence>
<feature type="disulfide bond" evidence="12">
    <location>
        <begin position="247"/>
        <end position="274"/>
    </location>
</feature>
<comment type="subcellular location">
    <subcellularLocation>
        <location evidence="11">Cytoplasmic vesicle</location>
        <location evidence="11">Secretory vesicle</location>
        <location evidence="11">Acrosome inner membrane</location>
    </subcellularLocation>
    <subcellularLocation>
        <location evidence="1">Membrane</location>
        <topology evidence="1">Single-pass membrane protein</topology>
    </subcellularLocation>
</comment>
<evidence type="ECO:0000313" key="16">
    <source>
        <dbReference type="Proteomes" id="UP001652624"/>
    </source>
</evidence>
<evidence type="ECO:0000256" key="6">
    <source>
        <dbReference type="ARBA" id="ARBA00023136"/>
    </source>
</evidence>
<evidence type="ECO:0000256" key="1">
    <source>
        <dbReference type="ARBA" id="ARBA00004167"/>
    </source>
</evidence>
<evidence type="ECO:0000256" key="4">
    <source>
        <dbReference type="ARBA" id="ARBA00022729"/>
    </source>
</evidence>
<keyword evidence="13" id="KW-0812">Transmembrane</keyword>
<keyword evidence="5" id="KW-0677">Repeat</keyword>